<keyword evidence="4" id="KW-1185">Reference proteome</keyword>
<protein>
    <recommendedName>
        <fullName evidence="5">DUF3137 domain-containing protein</fullName>
    </recommendedName>
</protein>
<evidence type="ECO:0000313" key="3">
    <source>
        <dbReference type="EMBL" id="RKH05832.1"/>
    </source>
</evidence>
<accession>A0A3A8KTW9</accession>
<evidence type="ECO:0000256" key="1">
    <source>
        <dbReference type="SAM" id="MobiDB-lite"/>
    </source>
</evidence>
<sequence length="330" mass="36727">MASGDGIDPALNALVLDAPMAGLMSSLRALSEVQKARRFWSRMRVLVGAFLQWVGLILCVWFAGTVEGALSVVAGVLFVGLAAALWVRSLVSTVFHAFGHRGDDPNRRPALVIHVLERLKADLAPDTSVRLRFRPDPRPEGPGSSLYRLGPGRKGSPDVLDPWLLLETRLADGAHLRLSAVERRRIKVRDHGPNGPRRRTRTKEYDTLFLEARLRVKAKRHPQLAALTQDRALEAVRLPPGAQLQRLRITGEQLRLRIRLEETWLPRIPKDAAAEASTAPDASRAVTMMLLSLYQMLHLARTPPAPRSVKEPPRAKSPHPRAKSRRRRSG</sequence>
<dbReference type="OrthoDB" id="5509611at2"/>
<feature type="region of interest" description="Disordered" evidence="1">
    <location>
        <begin position="130"/>
        <end position="153"/>
    </location>
</feature>
<evidence type="ECO:0000313" key="4">
    <source>
        <dbReference type="Proteomes" id="UP000268313"/>
    </source>
</evidence>
<feature type="transmembrane region" description="Helical" evidence="2">
    <location>
        <begin position="45"/>
        <end position="63"/>
    </location>
</feature>
<feature type="region of interest" description="Disordered" evidence="1">
    <location>
        <begin position="302"/>
        <end position="330"/>
    </location>
</feature>
<feature type="compositionally biased region" description="Basic residues" evidence="1">
    <location>
        <begin position="316"/>
        <end position="330"/>
    </location>
</feature>
<dbReference type="RefSeq" id="WP_120601721.1">
    <property type="nucleotide sequence ID" value="NZ_RAWE01000015.1"/>
</dbReference>
<evidence type="ECO:0008006" key="5">
    <source>
        <dbReference type="Google" id="ProtNLM"/>
    </source>
</evidence>
<comment type="caution">
    <text evidence="3">The sequence shown here is derived from an EMBL/GenBank/DDBJ whole genome shotgun (WGS) entry which is preliminary data.</text>
</comment>
<evidence type="ECO:0000256" key="2">
    <source>
        <dbReference type="SAM" id="Phobius"/>
    </source>
</evidence>
<keyword evidence="2" id="KW-0812">Transmembrane</keyword>
<keyword evidence="2" id="KW-1133">Transmembrane helix</keyword>
<proteinExistence type="predicted"/>
<gene>
    <name evidence="3" type="ORF">D7X32_06990</name>
</gene>
<reference evidence="4" key="1">
    <citation type="submission" date="2018-09" db="EMBL/GenBank/DDBJ databases">
        <authorList>
            <person name="Livingstone P.G."/>
            <person name="Whitworth D.E."/>
        </authorList>
    </citation>
    <scope>NUCLEOTIDE SEQUENCE [LARGE SCALE GENOMIC DNA]</scope>
    <source>
        <strain evidence="4">CA043D</strain>
    </source>
</reference>
<dbReference type="AlphaFoldDB" id="A0A3A8KTW9"/>
<feature type="transmembrane region" description="Helical" evidence="2">
    <location>
        <begin position="69"/>
        <end position="91"/>
    </location>
</feature>
<name>A0A3A8KTW9_9BACT</name>
<organism evidence="3 4">
    <name type="scientific">Corallococcus carmarthensis</name>
    <dbReference type="NCBI Taxonomy" id="2316728"/>
    <lineage>
        <taxon>Bacteria</taxon>
        <taxon>Pseudomonadati</taxon>
        <taxon>Myxococcota</taxon>
        <taxon>Myxococcia</taxon>
        <taxon>Myxococcales</taxon>
        <taxon>Cystobacterineae</taxon>
        <taxon>Myxococcaceae</taxon>
        <taxon>Corallococcus</taxon>
    </lineage>
</organism>
<keyword evidence="2" id="KW-0472">Membrane</keyword>
<dbReference type="EMBL" id="RAWE01000015">
    <property type="protein sequence ID" value="RKH05832.1"/>
    <property type="molecule type" value="Genomic_DNA"/>
</dbReference>
<dbReference type="Proteomes" id="UP000268313">
    <property type="component" value="Unassembled WGS sequence"/>
</dbReference>